<dbReference type="EMBL" id="SZPV01000031">
    <property type="protein sequence ID" value="TKI60484.1"/>
    <property type="molecule type" value="Genomic_DNA"/>
</dbReference>
<dbReference type="SUPFAM" id="SSF47413">
    <property type="entry name" value="lambda repressor-like DNA-binding domains"/>
    <property type="match status" value="1"/>
</dbReference>
<reference evidence="2 3" key="1">
    <citation type="submission" date="2019-04" db="EMBL/GenBank/DDBJ databases">
        <title>Lysinibacillus genome sequencing.</title>
        <authorList>
            <person name="Dunlap C."/>
        </authorList>
    </citation>
    <scope>NUCLEOTIDE SEQUENCE [LARGE SCALE GENOMIC DNA]</scope>
    <source>
        <strain evidence="2 3">NBRC 109424</strain>
    </source>
</reference>
<name>A0ABY2T7S4_9BACI</name>
<evidence type="ECO:0000259" key="1">
    <source>
        <dbReference type="PROSITE" id="PS50943"/>
    </source>
</evidence>
<dbReference type="InterPro" id="IPR001387">
    <property type="entry name" value="Cro/C1-type_HTH"/>
</dbReference>
<keyword evidence="3" id="KW-1185">Reference proteome</keyword>
<accession>A0ABY2T7S4</accession>
<dbReference type="Pfam" id="PF12844">
    <property type="entry name" value="HTH_19"/>
    <property type="match status" value="1"/>
</dbReference>
<dbReference type="Proteomes" id="UP000308539">
    <property type="component" value="Unassembled WGS sequence"/>
</dbReference>
<organism evidence="2 3">
    <name type="scientific">Lysinibacillus varians</name>
    <dbReference type="NCBI Taxonomy" id="1145276"/>
    <lineage>
        <taxon>Bacteria</taxon>
        <taxon>Bacillati</taxon>
        <taxon>Bacillota</taxon>
        <taxon>Bacilli</taxon>
        <taxon>Bacillales</taxon>
        <taxon>Bacillaceae</taxon>
        <taxon>Lysinibacillus</taxon>
    </lineage>
</organism>
<evidence type="ECO:0000313" key="2">
    <source>
        <dbReference type="EMBL" id="TKI60484.1"/>
    </source>
</evidence>
<comment type="caution">
    <text evidence="2">The sequence shown here is derived from an EMBL/GenBank/DDBJ whole genome shotgun (WGS) entry which is preliminary data.</text>
</comment>
<dbReference type="CDD" id="cd00093">
    <property type="entry name" value="HTH_XRE"/>
    <property type="match status" value="1"/>
</dbReference>
<proteinExistence type="predicted"/>
<dbReference type="InterPro" id="IPR010982">
    <property type="entry name" value="Lambda_DNA-bd_dom_sf"/>
</dbReference>
<feature type="domain" description="HTH cro/C1-type" evidence="1">
    <location>
        <begin position="7"/>
        <end position="61"/>
    </location>
</feature>
<dbReference type="RefSeq" id="WP_137036944.1">
    <property type="nucleotide sequence ID" value="NZ_SZPV01000031.1"/>
</dbReference>
<gene>
    <name evidence="2" type="ORF">FC752_14945</name>
</gene>
<evidence type="ECO:0000313" key="3">
    <source>
        <dbReference type="Proteomes" id="UP000308539"/>
    </source>
</evidence>
<sequence>MTIGSRLKLLRDTLDLSMASFGEKIKMTSSNISKMEKDLRVVTDRTIALISNEFGVNEQWLRTGEGDMFIAVTEDEKFAELLGELLVNENNELVKEIITKVVELDDDYLLLIEQLIDGLLKKQSQET</sequence>
<dbReference type="PROSITE" id="PS50943">
    <property type="entry name" value="HTH_CROC1"/>
    <property type="match status" value="1"/>
</dbReference>
<dbReference type="SMART" id="SM00530">
    <property type="entry name" value="HTH_XRE"/>
    <property type="match status" value="1"/>
</dbReference>
<dbReference type="Gene3D" id="1.10.260.40">
    <property type="entry name" value="lambda repressor-like DNA-binding domains"/>
    <property type="match status" value="1"/>
</dbReference>
<protein>
    <submittedName>
        <fullName evidence="2">Helix-turn-helix transcriptional regulator</fullName>
    </submittedName>
</protein>